<evidence type="ECO:0000256" key="2">
    <source>
        <dbReference type="ARBA" id="ARBA00002364"/>
    </source>
</evidence>
<name>A0A2M7SF55_9BACT</name>
<keyword evidence="13" id="KW-0456">Lyase</keyword>
<dbReference type="CDD" id="cd13630">
    <property type="entry name" value="PBP2_PDT_1"/>
    <property type="match status" value="1"/>
</dbReference>
<evidence type="ECO:0000256" key="4">
    <source>
        <dbReference type="ARBA" id="ARBA00004741"/>
    </source>
</evidence>
<comment type="catalytic activity">
    <reaction evidence="17">
        <text>prephenate + H(+) = 3-phenylpyruvate + CO2 + H2O</text>
        <dbReference type="Rhea" id="RHEA:21648"/>
        <dbReference type="ChEBI" id="CHEBI:15377"/>
        <dbReference type="ChEBI" id="CHEBI:15378"/>
        <dbReference type="ChEBI" id="CHEBI:16526"/>
        <dbReference type="ChEBI" id="CHEBI:18005"/>
        <dbReference type="ChEBI" id="CHEBI:29934"/>
        <dbReference type="EC" id="4.2.1.51"/>
    </reaction>
</comment>
<dbReference type="PROSITE" id="PS00857">
    <property type="entry name" value="PREPHENATE_DEHYDR_1"/>
    <property type="match status" value="1"/>
</dbReference>
<evidence type="ECO:0000259" key="19">
    <source>
        <dbReference type="PROSITE" id="PS51168"/>
    </source>
</evidence>
<dbReference type="InterPro" id="IPR002912">
    <property type="entry name" value="ACT_dom"/>
</dbReference>
<evidence type="ECO:0000256" key="9">
    <source>
        <dbReference type="ARBA" id="ARBA00022605"/>
    </source>
</evidence>
<keyword evidence="14" id="KW-0511">Multifunctional enzyme</keyword>
<dbReference type="InterPro" id="IPR008242">
    <property type="entry name" value="Chor_mutase/pphenate_deHydtase"/>
</dbReference>
<protein>
    <recommendedName>
        <fullName evidence="7">Bifunctional chorismate mutase/prephenate dehydratase</fullName>
        <ecNumber evidence="6">4.2.1.51</ecNumber>
    </recommendedName>
    <alternativeName>
        <fullName evidence="16">Chorismate mutase-prephenate dehydratase</fullName>
    </alternativeName>
    <alternativeName>
        <fullName evidence="15">p-protein</fullName>
    </alternativeName>
</protein>
<dbReference type="PROSITE" id="PS00858">
    <property type="entry name" value="PREPHENATE_DEHYDR_2"/>
    <property type="match status" value="1"/>
</dbReference>
<evidence type="ECO:0000256" key="7">
    <source>
        <dbReference type="ARBA" id="ARBA00014401"/>
    </source>
</evidence>
<dbReference type="PIRSF" id="PIRSF001500">
    <property type="entry name" value="Chor_mut_pdt_Ppr"/>
    <property type="match status" value="1"/>
</dbReference>
<dbReference type="GO" id="GO:0046417">
    <property type="term" value="P:chorismate metabolic process"/>
    <property type="evidence" value="ECO:0007669"/>
    <property type="project" value="InterPro"/>
</dbReference>
<dbReference type="Pfam" id="PF01842">
    <property type="entry name" value="ACT"/>
    <property type="match status" value="1"/>
</dbReference>
<dbReference type="Pfam" id="PF01817">
    <property type="entry name" value="CM_2"/>
    <property type="match status" value="1"/>
</dbReference>
<dbReference type="InterPro" id="IPR001086">
    <property type="entry name" value="Preph_deHydtase"/>
</dbReference>
<dbReference type="UniPathway" id="UPA00120">
    <property type="reaction ID" value="UER00203"/>
</dbReference>
<dbReference type="InterPro" id="IPR002701">
    <property type="entry name" value="CM_II_prokaryot"/>
</dbReference>
<dbReference type="PANTHER" id="PTHR21022">
    <property type="entry name" value="PREPHENATE DEHYDRATASE P PROTEIN"/>
    <property type="match status" value="1"/>
</dbReference>
<dbReference type="NCBIfam" id="NF008865">
    <property type="entry name" value="PRK11898.1"/>
    <property type="match status" value="1"/>
</dbReference>
<dbReference type="CDD" id="cd04905">
    <property type="entry name" value="ACT_CM-PDT"/>
    <property type="match status" value="1"/>
</dbReference>
<comment type="catalytic activity">
    <reaction evidence="1">
        <text>chorismate = prephenate</text>
        <dbReference type="Rhea" id="RHEA:13897"/>
        <dbReference type="ChEBI" id="CHEBI:29748"/>
        <dbReference type="ChEBI" id="CHEBI:29934"/>
        <dbReference type="EC" id="5.4.99.5"/>
    </reaction>
</comment>
<evidence type="ECO:0000259" key="20">
    <source>
        <dbReference type="PROSITE" id="PS51171"/>
    </source>
</evidence>
<evidence type="ECO:0000256" key="14">
    <source>
        <dbReference type="ARBA" id="ARBA00023268"/>
    </source>
</evidence>
<evidence type="ECO:0000259" key="21">
    <source>
        <dbReference type="PROSITE" id="PS51671"/>
    </source>
</evidence>
<feature type="site" description="Essential for prephenate dehydratase activity" evidence="18">
    <location>
        <position position="255"/>
    </location>
</feature>
<dbReference type="PROSITE" id="PS51171">
    <property type="entry name" value="PREPHENATE_DEHYDR_3"/>
    <property type="match status" value="1"/>
</dbReference>
<evidence type="ECO:0000313" key="23">
    <source>
        <dbReference type="Proteomes" id="UP000229307"/>
    </source>
</evidence>
<proteinExistence type="predicted"/>
<feature type="domain" description="ACT" evidence="21">
    <location>
        <begin position="274"/>
        <end position="351"/>
    </location>
</feature>
<feature type="domain" description="Prephenate dehydratase" evidence="20">
    <location>
        <begin position="87"/>
        <end position="262"/>
    </location>
</feature>
<comment type="pathway">
    <text evidence="5">Metabolic intermediate biosynthesis; prephenate biosynthesis; prephenate from chorismate: step 1/1.</text>
</comment>
<comment type="function">
    <text evidence="2">Catalyzes the Claisen rearrangement of chorismate to prephenate and the decarboxylation/dehydration of prephenate to phenylpyruvate.</text>
</comment>
<evidence type="ECO:0000256" key="15">
    <source>
        <dbReference type="ARBA" id="ARBA00031175"/>
    </source>
</evidence>
<dbReference type="FunFam" id="3.30.70.260:FF:000012">
    <property type="entry name" value="Prephenate dehydratase"/>
    <property type="match status" value="1"/>
</dbReference>
<dbReference type="Pfam" id="PF00800">
    <property type="entry name" value="PDT"/>
    <property type="match status" value="1"/>
</dbReference>
<dbReference type="Gene3D" id="3.30.70.260">
    <property type="match status" value="1"/>
</dbReference>
<keyword evidence="8" id="KW-0963">Cytoplasm</keyword>
<evidence type="ECO:0000256" key="12">
    <source>
        <dbReference type="ARBA" id="ARBA00023235"/>
    </source>
</evidence>
<dbReference type="GO" id="GO:0004106">
    <property type="term" value="F:chorismate mutase activity"/>
    <property type="evidence" value="ECO:0007669"/>
    <property type="project" value="UniProtKB-EC"/>
</dbReference>
<evidence type="ECO:0000256" key="1">
    <source>
        <dbReference type="ARBA" id="ARBA00000824"/>
    </source>
</evidence>
<dbReference type="SUPFAM" id="SSF55021">
    <property type="entry name" value="ACT-like"/>
    <property type="match status" value="1"/>
</dbReference>
<gene>
    <name evidence="22" type="ORF">COY52_00825</name>
</gene>
<keyword evidence="10" id="KW-0057">Aromatic amino acid biosynthesis</keyword>
<comment type="subcellular location">
    <subcellularLocation>
        <location evidence="3">Cytoplasm</location>
    </subcellularLocation>
</comment>
<evidence type="ECO:0000256" key="3">
    <source>
        <dbReference type="ARBA" id="ARBA00004496"/>
    </source>
</evidence>
<evidence type="ECO:0000256" key="6">
    <source>
        <dbReference type="ARBA" id="ARBA00013147"/>
    </source>
</evidence>
<accession>A0A2M7SF55</accession>
<feature type="domain" description="Chorismate mutase" evidence="19">
    <location>
        <begin position="1"/>
        <end position="87"/>
    </location>
</feature>
<reference evidence="23" key="1">
    <citation type="submission" date="2017-09" db="EMBL/GenBank/DDBJ databases">
        <title>Depth-based differentiation of microbial function through sediment-hosted aquifers and enrichment of novel symbionts in the deep terrestrial subsurface.</title>
        <authorList>
            <person name="Probst A.J."/>
            <person name="Ladd B."/>
            <person name="Jarett J.K."/>
            <person name="Geller-Mcgrath D.E."/>
            <person name="Sieber C.M.K."/>
            <person name="Emerson J.B."/>
            <person name="Anantharaman K."/>
            <person name="Thomas B.C."/>
            <person name="Malmstrom R."/>
            <person name="Stieglmeier M."/>
            <person name="Klingl A."/>
            <person name="Woyke T."/>
            <person name="Ryan C.M."/>
            <person name="Banfield J.F."/>
        </authorList>
    </citation>
    <scope>NUCLEOTIDE SEQUENCE [LARGE SCALE GENOMIC DNA]</scope>
</reference>
<evidence type="ECO:0000256" key="5">
    <source>
        <dbReference type="ARBA" id="ARBA00004817"/>
    </source>
</evidence>
<dbReference type="PROSITE" id="PS51168">
    <property type="entry name" value="CHORISMATE_MUT_2"/>
    <property type="match status" value="1"/>
</dbReference>
<evidence type="ECO:0000256" key="13">
    <source>
        <dbReference type="ARBA" id="ARBA00023239"/>
    </source>
</evidence>
<dbReference type="EC" id="4.2.1.51" evidence="6"/>
<dbReference type="Gene3D" id="3.40.190.10">
    <property type="entry name" value="Periplasmic binding protein-like II"/>
    <property type="match status" value="2"/>
</dbReference>
<dbReference type="InterPro" id="IPR036979">
    <property type="entry name" value="CM_dom_sf"/>
</dbReference>
<comment type="caution">
    <text evidence="22">The sequence shown here is derived from an EMBL/GenBank/DDBJ whole genome shotgun (WGS) entry which is preliminary data.</text>
</comment>
<evidence type="ECO:0000256" key="8">
    <source>
        <dbReference type="ARBA" id="ARBA00022490"/>
    </source>
</evidence>
<evidence type="ECO:0000313" key="22">
    <source>
        <dbReference type="EMBL" id="PIZ18138.1"/>
    </source>
</evidence>
<dbReference type="PROSITE" id="PS51671">
    <property type="entry name" value="ACT"/>
    <property type="match status" value="1"/>
</dbReference>
<dbReference type="GO" id="GO:0005737">
    <property type="term" value="C:cytoplasm"/>
    <property type="evidence" value="ECO:0007669"/>
    <property type="project" value="UniProtKB-SubCell"/>
</dbReference>
<keyword evidence="9" id="KW-0028">Amino-acid biosynthesis</keyword>
<evidence type="ECO:0000256" key="16">
    <source>
        <dbReference type="ARBA" id="ARBA00031520"/>
    </source>
</evidence>
<dbReference type="InterPro" id="IPR036263">
    <property type="entry name" value="Chorismate_II_sf"/>
</dbReference>
<dbReference type="SUPFAM" id="SSF53850">
    <property type="entry name" value="Periplasmic binding protein-like II"/>
    <property type="match status" value="1"/>
</dbReference>
<evidence type="ECO:0000256" key="11">
    <source>
        <dbReference type="ARBA" id="ARBA00023222"/>
    </source>
</evidence>
<evidence type="ECO:0000256" key="18">
    <source>
        <dbReference type="PIRSR" id="PIRSR001500-2"/>
    </source>
</evidence>
<dbReference type="SMART" id="SM00830">
    <property type="entry name" value="CM_2"/>
    <property type="match status" value="1"/>
</dbReference>
<dbReference type="UniPathway" id="UPA00121">
    <property type="reaction ID" value="UER00345"/>
</dbReference>
<comment type="pathway">
    <text evidence="4">Amino-acid biosynthesis; L-phenylalanine biosynthesis; phenylpyruvate from prephenate: step 1/1.</text>
</comment>
<keyword evidence="11" id="KW-0584">Phenylalanine biosynthesis</keyword>
<dbReference type="AlphaFoldDB" id="A0A2M7SF55"/>
<dbReference type="Gene3D" id="1.20.59.10">
    <property type="entry name" value="Chorismate mutase"/>
    <property type="match status" value="1"/>
</dbReference>
<dbReference type="InterPro" id="IPR045865">
    <property type="entry name" value="ACT-like_dom_sf"/>
</dbReference>
<dbReference type="SUPFAM" id="SSF48600">
    <property type="entry name" value="Chorismate mutase II"/>
    <property type="match status" value="1"/>
</dbReference>
<dbReference type="EMBL" id="PFMR01000031">
    <property type="protein sequence ID" value="PIZ18138.1"/>
    <property type="molecule type" value="Genomic_DNA"/>
</dbReference>
<dbReference type="PANTHER" id="PTHR21022:SF19">
    <property type="entry name" value="PREPHENATE DEHYDRATASE-RELATED"/>
    <property type="match status" value="1"/>
</dbReference>
<evidence type="ECO:0000256" key="10">
    <source>
        <dbReference type="ARBA" id="ARBA00023141"/>
    </source>
</evidence>
<dbReference type="InterPro" id="IPR018528">
    <property type="entry name" value="Preph_deHydtase_CS"/>
</dbReference>
<dbReference type="Proteomes" id="UP000229307">
    <property type="component" value="Unassembled WGS sequence"/>
</dbReference>
<organism evidence="22 23">
    <name type="scientific">Candidatus Desantisbacteria bacterium CG_4_10_14_0_8_um_filter_48_22</name>
    <dbReference type="NCBI Taxonomy" id="1974543"/>
    <lineage>
        <taxon>Bacteria</taxon>
        <taxon>Candidatus Desantisiibacteriota</taxon>
    </lineage>
</organism>
<dbReference type="GO" id="GO:0009094">
    <property type="term" value="P:L-phenylalanine biosynthetic process"/>
    <property type="evidence" value="ECO:0007669"/>
    <property type="project" value="UniProtKB-UniPathway"/>
</dbReference>
<sequence length="353" mass="40067">MKIDNLRKEIDSIDARILDLLNRRGTKALDIARLKSAEGRRYYVPEREKYIISRLLGKNRGPITEEGLKIIYREILSVCRSLGAPIRVAYLGPEGSFSHIAATEKFGSSIELMPAANIAHVFVQVEKNEVELGVAPVENSSEGVVTYTMDMLVDSPLKIVNEIILEVTYYLVSREKDTKSVKKVYVHPQAFGQSRVWMRNNMPGVKVVEVDSNSEAARLASLEKKSAAITSKWAAEIYDLNILRSHIEDLAHNYTRFIVVSKENARRTGRDKTSVIFSLRHRPGALYHCLSVFSKSNINLTKIESRPSKKKAWDYIFFIDLEGHADDKKVRRALGSFEKLCVYMKVLGSYPRE</sequence>
<keyword evidence="12" id="KW-0413">Isomerase</keyword>
<evidence type="ECO:0000256" key="17">
    <source>
        <dbReference type="ARBA" id="ARBA00047848"/>
    </source>
</evidence>
<dbReference type="GO" id="GO:0004664">
    <property type="term" value="F:prephenate dehydratase activity"/>
    <property type="evidence" value="ECO:0007669"/>
    <property type="project" value="UniProtKB-EC"/>
</dbReference>